<evidence type="ECO:0000313" key="1">
    <source>
        <dbReference type="EMBL" id="GIN95185.1"/>
    </source>
</evidence>
<name>A0ABQ4KT13_SIMTE</name>
<reference evidence="1 2" key="1">
    <citation type="submission" date="2021-03" db="EMBL/GenBank/DDBJ databases">
        <title>Antimicrobial resistance genes in bacteria isolated from Japanese honey, and their potential for conferring macrolide and lincosamide resistance in the American foulbrood pathogen Paenibacillus larvae.</title>
        <authorList>
            <person name="Okamoto M."/>
            <person name="Kumagai M."/>
            <person name="Kanamori H."/>
            <person name="Takamatsu D."/>
        </authorList>
    </citation>
    <scope>NUCLEOTIDE SEQUENCE [LARGE SCALE GENOMIC DNA]</scope>
    <source>
        <strain evidence="1 2">J6TS1</strain>
    </source>
</reference>
<evidence type="ECO:0000313" key="2">
    <source>
        <dbReference type="Proteomes" id="UP000680670"/>
    </source>
</evidence>
<dbReference type="RefSeq" id="WP_212953396.1">
    <property type="nucleotide sequence ID" value="NZ_BORJ01000002.1"/>
</dbReference>
<keyword evidence="2" id="KW-1185">Reference proteome</keyword>
<accession>A0ABQ4KT13</accession>
<protein>
    <submittedName>
        <fullName evidence="1">Uncharacterized protein</fullName>
    </submittedName>
</protein>
<sequence>MLFRAVRFSDRLDTVVEDSIDTILGTSITLIRIFEKQKNVKSITHIMKDMPQILQTVPGIDLCLLLVLLLKSAKFEPFDDKTKITKYVRFQLVESQIWSLYGRWYIFIA</sequence>
<gene>
    <name evidence="1" type="ORF">J6TS1_10550</name>
</gene>
<dbReference type="EMBL" id="BORJ01000002">
    <property type="protein sequence ID" value="GIN95185.1"/>
    <property type="molecule type" value="Genomic_DNA"/>
</dbReference>
<comment type="caution">
    <text evidence="1">The sequence shown here is derived from an EMBL/GenBank/DDBJ whole genome shotgun (WGS) entry which is preliminary data.</text>
</comment>
<proteinExistence type="predicted"/>
<dbReference type="Proteomes" id="UP000680670">
    <property type="component" value="Unassembled WGS sequence"/>
</dbReference>
<organism evidence="1 2">
    <name type="scientific">Siminovitchia terrae</name>
    <name type="common">Bacillus terrae</name>
    <dbReference type="NCBI Taxonomy" id="1914933"/>
    <lineage>
        <taxon>Bacteria</taxon>
        <taxon>Bacillati</taxon>
        <taxon>Bacillota</taxon>
        <taxon>Bacilli</taxon>
        <taxon>Bacillales</taxon>
        <taxon>Bacillaceae</taxon>
        <taxon>Siminovitchia</taxon>
    </lineage>
</organism>